<sequence>MRREKRGGGDWGGFGGFSSEREKEREGGGFPTIFFKKWRIPSISAPVFCAYCESAHAVHVAVSDSLRARRDRETGRLRLVHVGEGAAVGGEGESTGLDRVEGEDK</sequence>
<evidence type="ECO:0000256" key="1">
    <source>
        <dbReference type="SAM" id="MobiDB-lite"/>
    </source>
</evidence>
<keyword evidence="3" id="KW-1185">Reference proteome</keyword>
<evidence type="ECO:0000313" key="3">
    <source>
        <dbReference type="Proteomes" id="UP000249390"/>
    </source>
</evidence>
<evidence type="ECO:0000313" key="2">
    <source>
        <dbReference type="EMBL" id="RAL43040.1"/>
    </source>
</evidence>
<organism evidence="2 3">
    <name type="scientific">Cuscuta australis</name>
    <dbReference type="NCBI Taxonomy" id="267555"/>
    <lineage>
        <taxon>Eukaryota</taxon>
        <taxon>Viridiplantae</taxon>
        <taxon>Streptophyta</taxon>
        <taxon>Embryophyta</taxon>
        <taxon>Tracheophyta</taxon>
        <taxon>Spermatophyta</taxon>
        <taxon>Magnoliopsida</taxon>
        <taxon>eudicotyledons</taxon>
        <taxon>Gunneridae</taxon>
        <taxon>Pentapetalae</taxon>
        <taxon>asterids</taxon>
        <taxon>lamiids</taxon>
        <taxon>Solanales</taxon>
        <taxon>Convolvulaceae</taxon>
        <taxon>Cuscuteae</taxon>
        <taxon>Cuscuta</taxon>
        <taxon>Cuscuta subgen. Grammica</taxon>
        <taxon>Cuscuta sect. Cleistogrammica</taxon>
    </lineage>
</organism>
<name>A0A328DCT8_9ASTE</name>
<proteinExistence type="predicted"/>
<gene>
    <name evidence="2" type="ORF">DM860_009822</name>
</gene>
<dbReference type="Proteomes" id="UP000249390">
    <property type="component" value="Unassembled WGS sequence"/>
</dbReference>
<protein>
    <submittedName>
        <fullName evidence="2">Uncharacterized protein</fullName>
    </submittedName>
</protein>
<accession>A0A328DCT8</accession>
<dbReference type="AlphaFoldDB" id="A0A328DCT8"/>
<comment type="caution">
    <text evidence="2">The sequence shown here is derived from an EMBL/GenBank/DDBJ whole genome shotgun (WGS) entry which is preliminary data.</text>
</comment>
<reference evidence="2 3" key="1">
    <citation type="submission" date="2018-06" db="EMBL/GenBank/DDBJ databases">
        <title>The Genome of Cuscuta australis (Dodder) Provides Insight into the Evolution of Plant Parasitism.</title>
        <authorList>
            <person name="Liu H."/>
        </authorList>
    </citation>
    <scope>NUCLEOTIDE SEQUENCE [LARGE SCALE GENOMIC DNA]</scope>
    <source>
        <strain evidence="3">cv. Yunnan</strain>
        <tissue evidence="2">Vines</tissue>
    </source>
</reference>
<feature type="region of interest" description="Disordered" evidence="1">
    <location>
        <begin position="1"/>
        <end position="27"/>
    </location>
</feature>
<dbReference type="EMBL" id="NQVE01000161">
    <property type="protein sequence ID" value="RAL43040.1"/>
    <property type="molecule type" value="Genomic_DNA"/>
</dbReference>